<keyword evidence="9 14" id="KW-0472">Membrane</keyword>
<evidence type="ECO:0000313" key="17">
    <source>
        <dbReference type="EMBL" id="WGL56302.1"/>
    </source>
</evidence>
<dbReference type="InterPro" id="IPR043427">
    <property type="entry name" value="YscJ/FliF"/>
</dbReference>
<dbReference type="Pfam" id="PF08345">
    <property type="entry name" value="YscJ_FliF_C"/>
    <property type="match status" value="1"/>
</dbReference>
<evidence type="ECO:0000256" key="6">
    <source>
        <dbReference type="ARBA" id="ARBA00022475"/>
    </source>
</evidence>
<evidence type="ECO:0000256" key="13">
    <source>
        <dbReference type="SAM" id="MobiDB-lite"/>
    </source>
</evidence>
<evidence type="ECO:0000256" key="5">
    <source>
        <dbReference type="ARBA" id="ARBA00017949"/>
    </source>
</evidence>
<dbReference type="GO" id="GO:0071973">
    <property type="term" value="P:bacterial-type flagellum-dependent cell motility"/>
    <property type="evidence" value="ECO:0007669"/>
    <property type="project" value="InterPro"/>
</dbReference>
<evidence type="ECO:0000259" key="16">
    <source>
        <dbReference type="Pfam" id="PF08345"/>
    </source>
</evidence>
<dbReference type="InterPro" id="IPR045851">
    <property type="entry name" value="AMP-bd_C_sf"/>
</dbReference>
<dbReference type="PIRSF" id="PIRSF004862">
    <property type="entry name" value="FliF"/>
    <property type="match status" value="1"/>
</dbReference>
<proteinExistence type="inferred from homology"/>
<keyword evidence="17" id="KW-0969">Cilium</keyword>
<evidence type="ECO:0000256" key="11">
    <source>
        <dbReference type="ARBA" id="ARBA00025936"/>
    </source>
</evidence>
<dbReference type="GO" id="GO:0009431">
    <property type="term" value="C:bacterial-type flagellum basal body, MS ring"/>
    <property type="evidence" value="ECO:0007669"/>
    <property type="project" value="InterPro"/>
</dbReference>
<feature type="compositionally biased region" description="Low complexity" evidence="13">
    <location>
        <begin position="317"/>
        <end position="342"/>
    </location>
</feature>
<keyword evidence="8 14" id="KW-1133">Transmembrane helix</keyword>
<comment type="subunit">
    <text evidence="11">The basal body constitutes a major portion of the flagellar organelle and consists of four rings (L,P,S, and M) mounted on a central rod. The M ring is integral to the inner membrane of the cell and may be connected to the flagellar rod via the S ring. The S (supramembrane ring) lies just distal to the M ring. The L and P rings lie in the outer membrane and the periplasmic space, respectively.</text>
</comment>
<feature type="compositionally biased region" description="Basic and acidic residues" evidence="13">
    <location>
        <begin position="276"/>
        <end position="291"/>
    </location>
</feature>
<feature type="compositionally biased region" description="Polar residues" evidence="13">
    <location>
        <begin position="292"/>
        <end position="302"/>
    </location>
</feature>
<evidence type="ECO:0000256" key="2">
    <source>
        <dbReference type="ARBA" id="ARBA00004117"/>
    </source>
</evidence>
<dbReference type="PANTHER" id="PTHR30046">
    <property type="entry name" value="FLAGELLAR M-RING PROTEIN"/>
    <property type="match status" value="1"/>
</dbReference>
<gene>
    <name evidence="17" type="primary">fliF</name>
    <name evidence="17" type="ORF">QBD33_00360</name>
</gene>
<evidence type="ECO:0000256" key="8">
    <source>
        <dbReference type="ARBA" id="ARBA00022989"/>
    </source>
</evidence>
<reference evidence="17" key="1">
    <citation type="submission" date="2023-04" db="EMBL/GenBank/DDBJ databases">
        <title>APH(3)-Id, a novel chromosomal aminoglycoside phosphotransferase, identified from an environmental isolate of Kluyvera intermedia DW18.</title>
        <authorList>
            <person name="Sha Y."/>
        </authorList>
    </citation>
    <scope>NUCLEOTIDE SEQUENCE</scope>
    <source>
        <strain evidence="17">DW18</strain>
    </source>
</reference>
<dbReference type="InterPro" id="IPR006182">
    <property type="entry name" value="FliF_N_dom"/>
</dbReference>
<comment type="function">
    <text evidence="1 12">The M ring may be actively involved in energy transduction.</text>
</comment>
<organism evidence="17 18">
    <name type="scientific">Kluyvera intermedia</name>
    <name type="common">Enterobacter intermedius</name>
    <dbReference type="NCBI Taxonomy" id="61648"/>
    <lineage>
        <taxon>Bacteria</taxon>
        <taxon>Pseudomonadati</taxon>
        <taxon>Pseudomonadota</taxon>
        <taxon>Gammaproteobacteria</taxon>
        <taxon>Enterobacterales</taxon>
        <taxon>Enterobacteriaceae</taxon>
        <taxon>Kluyvera</taxon>
    </lineage>
</organism>
<evidence type="ECO:0000256" key="1">
    <source>
        <dbReference type="ARBA" id="ARBA00003820"/>
    </source>
</evidence>
<dbReference type="Proteomes" id="UP001177527">
    <property type="component" value="Chromosome"/>
</dbReference>
<dbReference type="Pfam" id="PF01514">
    <property type="entry name" value="YscJ_FliF"/>
    <property type="match status" value="1"/>
</dbReference>
<evidence type="ECO:0000256" key="7">
    <source>
        <dbReference type="ARBA" id="ARBA00022692"/>
    </source>
</evidence>
<evidence type="ECO:0000256" key="14">
    <source>
        <dbReference type="SAM" id="Phobius"/>
    </source>
</evidence>
<sequence length="565" mass="60977">MLNKIKNRLPALPVPAGVMNPKLLMIVGGVVLTLAIVASLWKSNQGYVALYGAQESIPVSQVVEVLGAENIAYRINPDNGQVLVTENTLSRARMALAAKGISAASPDGYELMDKEEMLGSSQFIQNVRYKRSLEGELAKSIMALNPVEHARVHLGLSESSSFVLTNKPNSSASVVVQLRYGKQLDEQQVASIVQLVSGSVPGMAAASVRVVDQMGNLLSDGVAGPDGTMAGKRMGDDVMQRIREDTSKNISSLLTSLVGAGNYRISVAPTVDLSRVEETQERLGKDPRVSDEQLSQENTTNEMAFGIPGSLSNRPVNQNPQAAAAQAAGADAAAPAPAANTASTNTSDPRSLMNRTQEQRKYAFDRDIRHIRHPGYKLEKMSVAVALNQTAPALANITPEQLTSITRLVESAAGIDKQRGDALTLDVLAFTVPVADSVLSEKWWKDPDMQYWGQSGGIGLLALLTLLFGVRPLAQRFGRRERVVKDAGQRDQNLLTDDSTVVEDNLSALPKVGFNNNDELLPPQSSGLETKVEYLQVLAQSETERVADVLKQWINSNDRSNSKQD</sequence>
<feature type="region of interest" description="Disordered" evidence="13">
    <location>
        <begin position="276"/>
        <end position="355"/>
    </location>
</feature>
<feature type="transmembrane region" description="Helical" evidence="14">
    <location>
        <begin position="21"/>
        <end position="41"/>
    </location>
</feature>
<feature type="transmembrane region" description="Helical" evidence="14">
    <location>
        <begin position="451"/>
        <end position="470"/>
    </location>
</feature>
<dbReference type="PRINTS" id="PR01009">
    <property type="entry name" value="FLGMRINGFLIF"/>
</dbReference>
<dbReference type="PANTHER" id="PTHR30046:SF0">
    <property type="entry name" value="FLAGELLAR M-RING PROTEIN"/>
    <property type="match status" value="1"/>
</dbReference>
<dbReference type="InterPro" id="IPR013556">
    <property type="entry name" value="Flag_M-ring_C"/>
</dbReference>
<keyword evidence="10 12" id="KW-0975">Bacterial flagellum</keyword>
<dbReference type="Gene3D" id="3.30.300.30">
    <property type="match status" value="1"/>
</dbReference>
<feature type="domain" description="Flagellar M-ring N-terminal" evidence="15">
    <location>
        <begin position="44"/>
        <end position="219"/>
    </location>
</feature>
<dbReference type="EMBL" id="CP123488">
    <property type="protein sequence ID" value="WGL56302.1"/>
    <property type="molecule type" value="Genomic_DNA"/>
</dbReference>
<comment type="subcellular location">
    <subcellularLocation>
        <location evidence="2 12">Bacterial flagellum basal body</location>
    </subcellularLocation>
    <subcellularLocation>
        <location evidence="3">Cell membrane</location>
        <topology evidence="3">Multi-pass membrane protein</topology>
    </subcellularLocation>
</comment>
<evidence type="ECO:0000256" key="4">
    <source>
        <dbReference type="ARBA" id="ARBA00007971"/>
    </source>
</evidence>
<comment type="similarity">
    <text evidence="4 12">Belongs to the FliF family.</text>
</comment>
<name>A0AA95G194_KLUIN</name>
<accession>A0AA95G194</accession>
<evidence type="ECO:0000256" key="10">
    <source>
        <dbReference type="ARBA" id="ARBA00023143"/>
    </source>
</evidence>
<dbReference type="AlphaFoldDB" id="A0AA95G194"/>
<dbReference type="GO" id="GO:0003774">
    <property type="term" value="F:cytoskeletal motor activity"/>
    <property type="evidence" value="ECO:0007669"/>
    <property type="project" value="InterPro"/>
</dbReference>
<feature type="compositionally biased region" description="Polar residues" evidence="13">
    <location>
        <begin position="343"/>
        <end position="355"/>
    </location>
</feature>
<keyword evidence="6" id="KW-1003">Cell membrane</keyword>
<evidence type="ECO:0000313" key="18">
    <source>
        <dbReference type="Proteomes" id="UP001177527"/>
    </source>
</evidence>
<keyword evidence="7 14" id="KW-0812">Transmembrane</keyword>
<keyword evidence="17" id="KW-0282">Flagellum</keyword>
<evidence type="ECO:0000256" key="9">
    <source>
        <dbReference type="ARBA" id="ARBA00023136"/>
    </source>
</evidence>
<dbReference type="GO" id="GO:0005886">
    <property type="term" value="C:plasma membrane"/>
    <property type="evidence" value="ECO:0007669"/>
    <property type="project" value="UniProtKB-SubCell"/>
</dbReference>
<feature type="domain" description="Flagellar M-ring C-terminal" evidence="16">
    <location>
        <begin position="254"/>
        <end position="430"/>
    </location>
</feature>
<evidence type="ECO:0000256" key="12">
    <source>
        <dbReference type="PIRNR" id="PIRNR004862"/>
    </source>
</evidence>
<keyword evidence="17" id="KW-0966">Cell projection</keyword>
<dbReference type="RefSeq" id="WP_280556938.1">
    <property type="nucleotide sequence ID" value="NZ_CP123488.1"/>
</dbReference>
<dbReference type="InterPro" id="IPR000067">
    <property type="entry name" value="FlgMring_FliF"/>
</dbReference>
<evidence type="ECO:0000256" key="3">
    <source>
        <dbReference type="ARBA" id="ARBA00004651"/>
    </source>
</evidence>
<evidence type="ECO:0000259" key="15">
    <source>
        <dbReference type="Pfam" id="PF01514"/>
    </source>
</evidence>
<protein>
    <recommendedName>
        <fullName evidence="5 12">Flagellar M-ring protein</fullName>
    </recommendedName>
</protein>
<dbReference type="NCBIfam" id="TIGR00206">
    <property type="entry name" value="fliF"/>
    <property type="match status" value="1"/>
</dbReference>